<dbReference type="CDD" id="cd12398">
    <property type="entry name" value="RRM_CSTF2_RNA15_like"/>
    <property type="match status" value="1"/>
</dbReference>
<comment type="caution">
    <text evidence="6">The sequence shown here is derived from an EMBL/GenBank/DDBJ whole genome shotgun (WGS) entry which is preliminary data.</text>
</comment>
<name>A0AA39RQ40_ACESA</name>
<evidence type="ECO:0000256" key="2">
    <source>
        <dbReference type="ARBA" id="ARBA00023242"/>
    </source>
</evidence>
<dbReference type="Gene3D" id="1.10.20.70">
    <property type="entry name" value="Transcription termination and cleavage factor, C-terminal domain"/>
    <property type="match status" value="1"/>
</dbReference>
<dbReference type="Gene3D" id="3.30.70.330">
    <property type="match status" value="1"/>
</dbReference>
<sequence>MATSQHRCVFVGNIPYDATEEQLIEICREVGPVVSFRLVIDRETGKPKGYGFCEYKDEETALSARRNLQGADRNREQGRGGPGLAGPGLAANVDPQKQLGGPAIHGESVHHQPIGLHLAITAATVLSGALGGAQAGIQSSPNVIQNQLASANDPLTLHLAKMSRSQLNEIMSDLKLMASQNKESARQLLLAKPQLLKAIFQAQIMLGMVSPQVLQMPNLRQGPVQSTLPSLQDGQQGQQPAVQLPGLPPISQKMQLVPKLHEGQMLAVPQNSLLHNQFSAPLQPTMRPQIQPQQQANNQVLHQATLHGQSGVSTLPSIHPSARPQIQVANSSSLNQQIQPSSLENQGQVAAASMGINARINLPNAAVRSSLLPRPPSSDTGFQPGPSISSGIAQTVSMDADRSAGVPDDASWVRRNDAYSKKPIGLAEKTSMVHNSSESINRPSKIMKLDDKSSTSFSMGALNASKMSGAGPSQAFGAGLASVNPIPKIEEVQPSERQISQQQLPADVESALLQQVMSLTPEQLSSLPPEQRQQLCFLNTKLSIHFHLLFKFQSRPYYRIRIGSFPVPLELCQ</sequence>
<dbReference type="PANTHER" id="PTHR45735">
    <property type="entry name" value="CLEAVAGE STIMULATION FACTOR SUBUNIT 2"/>
    <property type="match status" value="1"/>
</dbReference>
<dbReference type="SMART" id="SM00360">
    <property type="entry name" value="RRM"/>
    <property type="match status" value="1"/>
</dbReference>
<dbReference type="FunFam" id="1.25.40.630:FF:000002">
    <property type="entry name" value="Cleavage stimulating factor 64"/>
    <property type="match status" value="1"/>
</dbReference>
<dbReference type="Pfam" id="PF14327">
    <property type="entry name" value="CSTF2_hinge"/>
    <property type="match status" value="1"/>
</dbReference>
<evidence type="ECO:0000256" key="1">
    <source>
        <dbReference type="ARBA" id="ARBA00004123"/>
    </source>
</evidence>
<dbReference type="SUPFAM" id="SSF54928">
    <property type="entry name" value="RNA-binding domain, RBD"/>
    <property type="match status" value="1"/>
</dbReference>
<feature type="domain" description="RRM" evidence="5">
    <location>
        <begin position="7"/>
        <end position="79"/>
    </location>
</feature>
<dbReference type="Gene3D" id="1.25.40.630">
    <property type="match status" value="1"/>
</dbReference>
<dbReference type="InterPro" id="IPR038192">
    <property type="entry name" value="CSTF_C_sf"/>
</dbReference>
<dbReference type="Proteomes" id="UP001168877">
    <property type="component" value="Unassembled WGS sequence"/>
</dbReference>
<evidence type="ECO:0000256" key="4">
    <source>
        <dbReference type="SAM" id="MobiDB-lite"/>
    </source>
</evidence>
<gene>
    <name evidence="6" type="ORF">LWI29_035790</name>
</gene>
<dbReference type="Pfam" id="PF14304">
    <property type="entry name" value="CSTF_C"/>
    <property type="match status" value="1"/>
</dbReference>
<keyword evidence="7" id="KW-1185">Reference proteome</keyword>
<evidence type="ECO:0000313" key="6">
    <source>
        <dbReference type="EMBL" id="KAK0577611.1"/>
    </source>
</evidence>
<dbReference type="GO" id="GO:0003729">
    <property type="term" value="F:mRNA binding"/>
    <property type="evidence" value="ECO:0007669"/>
    <property type="project" value="TreeGrafter"/>
</dbReference>
<feature type="region of interest" description="Disordered" evidence="4">
    <location>
        <begin position="369"/>
        <end position="388"/>
    </location>
</feature>
<accession>A0AA39RQ40</accession>
<reference evidence="6" key="1">
    <citation type="journal article" date="2022" name="Plant J.">
        <title>Strategies of tolerance reflected in two North American maple genomes.</title>
        <authorList>
            <person name="McEvoy S.L."/>
            <person name="Sezen U.U."/>
            <person name="Trouern-Trend A."/>
            <person name="McMahon S.M."/>
            <person name="Schaberg P.G."/>
            <person name="Yang J."/>
            <person name="Wegrzyn J.L."/>
            <person name="Swenson N.G."/>
        </authorList>
    </citation>
    <scope>NUCLEOTIDE SEQUENCE</scope>
    <source>
        <strain evidence="6">NS2018</strain>
    </source>
</reference>
<dbReference type="GO" id="GO:0031124">
    <property type="term" value="P:mRNA 3'-end processing"/>
    <property type="evidence" value="ECO:0007669"/>
    <property type="project" value="InterPro"/>
</dbReference>
<keyword evidence="2" id="KW-0539">Nucleus</keyword>
<evidence type="ECO:0000259" key="5">
    <source>
        <dbReference type="PROSITE" id="PS50102"/>
    </source>
</evidence>
<dbReference type="InterPro" id="IPR026896">
    <property type="entry name" value="CSTF_C"/>
</dbReference>
<evidence type="ECO:0000313" key="7">
    <source>
        <dbReference type="Proteomes" id="UP001168877"/>
    </source>
</evidence>
<dbReference type="InterPro" id="IPR035979">
    <property type="entry name" value="RBD_domain_sf"/>
</dbReference>
<dbReference type="InterPro" id="IPR012677">
    <property type="entry name" value="Nucleotide-bd_a/b_plait_sf"/>
</dbReference>
<dbReference type="PANTHER" id="PTHR45735:SF2">
    <property type="entry name" value="CLEAVAGE STIMULATION FACTOR SUBUNIT 2"/>
    <property type="match status" value="1"/>
</dbReference>
<dbReference type="InterPro" id="IPR000504">
    <property type="entry name" value="RRM_dom"/>
</dbReference>
<evidence type="ECO:0000256" key="3">
    <source>
        <dbReference type="PROSITE-ProRule" id="PRU00176"/>
    </source>
</evidence>
<feature type="region of interest" description="Disordered" evidence="4">
    <location>
        <begin position="70"/>
        <end position="106"/>
    </location>
</feature>
<proteinExistence type="predicted"/>
<keyword evidence="3" id="KW-0694">RNA-binding</keyword>
<dbReference type="GO" id="GO:0005847">
    <property type="term" value="C:mRNA cleavage and polyadenylation specificity factor complex"/>
    <property type="evidence" value="ECO:0007669"/>
    <property type="project" value="TreeGrafter"/>
</dbReference>
<comment type="subcellular location">
    <subcellularLocation>
        <location evidence="1">Nucleus</location>
    </subcellularLocation>
</comment>
<protein>
    <recommendedName>
        <fullName evidence="5">RRM domain-containing protein</fullName>
    </recommendedName>
</protein>
<dbReference type="AlphaFoldDB" id="A0AA39RQ40"/>
<dbReference type="EMBL" id="JAUESC010000386">
    <property type="protein sequence ID" value="KAK0577611.1"/>
    <property type="molecule type" value="Genomic_DNA"/>
</dbReference>
<dbReference type="Pfam" id="PF00076">
    <property type="entry name" value="RRM_1"/>
    <property type="match status" value="1"/>
</dbReference>
<organism evidence="6 7">
    <name type="scientific">Acer saccharum</name>
    <name type="common">Sugar maple</name>
    <dbReference type="NCBI Taxonomy" id="4024"/>
    <lineage>
        <taxon>Eukaryota</taxon>
        <taxon>Viridiplantae</taxon>
        <taxon>Streptophyta</taxon>
        <taxon>Embryophyta</taxon>
        <taxon>Tracheophyta</taxon>
        <taxon>Spermatophyta</taxon>
        <taxon>Magnoliopsida</taxon>
        <taxon>eudicotyledons</taxon>
        <taxon>Gunneridae</taxon>
        <taxon>Pentapetalae</taxon>
        <taxon>rosids</taxon>
        <taxon>malvids</taxon>
        <taxon>Sapindales</taxon>
        <taxon>Sapindaceae</taxon>
        <taxon>Hippocastanoideae</taxon>
        <taxon>Acereae</taxon>
        <taxon>Acer</taxon>
    </lineage>
</organism>
<reference evidence="6" key="2">
    <citation type="submission" date="2023-06" db="EMBL/GenBank/DDBJ databases">
        <authorList>
            <person name="Swenson N.G."/>
            <person name="Wegrzyn J.L."/>
            <person name="Mcevoy S.L."/>
        </authorList>
    </citation>
    <scope>NUCLEOTIDE SEQUENCE</scope>
    <source>
        <strain evidence="6">NS2018</strain>
        <tissue evidence="6">Leaf</tissue>
    </source>
</reference>
<dbReference type="PROSITE" id="PS50102">
    <property type="entry name" value="RRM"/>
    <property type="match status" value="1"/>
</dbReference>
<dbReference type="InterPro" id="IPR025742">
    <property type="entry name" value="CSTF2_hinge"/>
</dbReference>